<dbReference type="EMBL" id="EQ999575">
    <property type="protein sequence ID" value="EEY02616.1"/>
    <property type="molecule type" value="Genomic_DNA"/>
</dbReference>
<proteinExistence type="predicted"/>
<dbReference type="InterPro" id="IPR024796">
    <property type="entry name" value="T4_endonuc_V"/>
</dbReference>
<accession>A0A7U8PW18</accession>
<gene>
    <name evidence="1" type="ORF">BANG_02347</name>
</gene>
<protein>
    <submittedName>
        <fullName evidence="1">Pyrimidine dimer DNA glycosylase</fullName>
    </submittedName>
</protein>
<dbReference type="Gene3D" id="1.10.440.10">
    <property type="entry name" value="T4 endonuclease V"/>
    <property type="match status" value="1"/>
</dbReference>
<name>A0A7U8PW18_BRUNE</name>
<dbReference type="Proteomes" id="UP000005727">
    <property type="component" value="Unassembled WGS sequence"/>
</dbReference>
<dbReference type="AlphaFoldDB" id="A0A7U8PW18"/>
<organism evidence="1 2">
    <name type="scientific">Brucella neotomae 5K33</name>
    <dbReference type="NCBI Taxonomy" id="520456"/>
    <lineage>
        <taxon>Bacteria</taxon>
        <taxon>Pseudomonadati</taxon>
        <taxon>Pseudomonadota</taxon>
        <taxon>Alphaproteobacteria</taxon>
        <taxon>Hyphomicrobiales</taxon>
        <taxon>Brucellaceae</taxon>
        <taxon>Brucella/Ochrobactrum group</taxon>
        <taxon>Brucella</taxon>
    </lineage>
</organism>
<reference evidence="1 2" key="1">
    <citation type="submission" date="2009-01" db="EMBL/GenBank/DDBJ databases">
        <title>The Genome Sequence of Brucella neotomae 5K33.</title>
        <authorList>
            <consortium name="The Broad Institute Genome Sequencing Platform"/>
            <person name="Ward D."/>
            <person name="Young S.K."/>
            <person name="Kodira C.D."/>
            <person name="Zeng Q."/>
            <person name="Koehrsen M."/>
            <person name="Alvarado L."/>
            <person name="Berlin A."/>
            <person name="Borenstein D."/>
            <person name="Chen Z."/>
            <person name="Engels R."/>
            <person name="Freedman E."/>
            <person name="Gellesch M."/>
            <person name="Goldberg J."/>
            <person name="Griggs A."/>
            <person name="Gujja S."/>
            <person name="Heiman D."/>
            <person name="Hepburn T."/>
            <person name="Howarth C."/>
            <person name="Jen D."/>
            <person name="Larson L."/>
            <person name="Lewis B."/>
            <person name="Mehta T."/>
            <person name="Park D."/>
            <person name="Pearson M."/>
            <person name="Roberts A."/>
            <person name="Saif S."/>
            <person name="Shea T."/>
            <person name="Shenoy N."/>
            <person name="Sisk P."/>
            <person name="Stolte C."/>
            <person name="Sykes S."/>
            <person name="Walk T."/>
            <person name="White J."/>
            <person name="Yandava C."/>
            <person name="Whatmore A.M."/>
            <person name="Perrett L.L."/>
            <person name="O'Callaghan D."/>
            <person name="Nusbaum C."/>
            <person name="Galagan J."/>
            <person name="Birren B."/>
        </authorList>
    </citation>
    <scope>NUCLEOTIDE SEQUENCE [LARGE SCALE GENOMIC DNA]</scope>
    <source>
        <strain evidence="1 2">5K33</strain>
    </source>
</reference>
<sequence>MLIGIPLEWRADWEPTAEAIAINRARIAERLRR</sequence>
<dbReference type="SUPFAM" id="SSF47077">
    <property type="entry name" value="T4 endonuclease V"/>
    <property type="match status" value="1"/>
</dbReference>
<evidence type="ECO:0000313" key="1">
    <source>
        <dbReference type="EMBL" id="EEY02616.1"/>
    </source>
</evidence>
<evidence type="ECO:0000313" key="2">
    <source>
        <dbReference type="Proteomes" id="UP000005727"/>
    </source>
</evidence>
<keyword evidence="2" id="KW-1185">Reference proteome</keyword>